<dbReference type="AlphaFoldDB" id="A0AAI8R792"/>
<gene>
    <name evidence="2" type="ORF">EM151A_0304</name>
</gene>
<accession>A0AAI8R792</accession>
<dbReference type="Pfam" id="PF06114">
    <property type="entry name" value="Peptidase_M78"/>
    <property type="match status" value="1"/>
</dbReference>
<dbReference type="Gene3D" id="1.10.10.2910">
    <property type="match status" value="1"/>
</dbReference>
<dbReference type="InterPro" id="IPR010359">
    <property type="entry name" value="IrrE_HExxH"/>
</dbReference>
<evidence type="ECO:0000313" key="2">
    <source>
        <dbReference type="EMBL" id="BBM13546.1"/>
    </source>
</evidence>
<organism evidence="2 3">
    <name type="scientific">Enterococcus mundtii</name>
    <dbReference type="NCBI Taxonomy" id="53346"/>
    <lineage>
        <taxon>Bacteria</taxon>
        <taxon>Bacillati</taxon>
        <taxon>Bacillota</taxon>
        <taxon>Bacilli</taxon>
        <taxon>Lactobacillales</taxon>
        <taxon>Enterococcaceae</taxon>
        <taxon>Enterococcus</taxon>
    </lineage>
</organism>
<proteinExistence type="predicted"/>
<dbReference type="RefSeq" id="WP_178946437.1">
    <property type="nucleotide sequence ID" value="NZ_AP019810.1"/>
</dbReference>
<evidence type="ECO:0000259" key="1">
    <source>
        <dbReference type="Pfam" id="PF06114"/>
    </source>
</evidence>
<name>A0AAI8R792_ENTMU</name>
<sequence length="147" mass="17300">MFIPHIHKKINSLIHVHETRNPFKIARDKKIIVIEEELGEIFGYYNRIKRIQFIHINTSLPNDMKLYICCHELGHCIFHPNENTPQLSSTSIISEMKVEKEANYFATNLIIDGSHKELHLPSKYEILDYYGLPWYLDCYLPAEIAVM</sequence>
<reference evidence="2 3" key="1">
    <citation type="submission" date="2019-07" db="EMBL/GenBank/DDBJ databases">
        <title>antibiotic susceptibility of plant-derived lactic acid bacteria.</title>
        <authorList>
            <person name="Sugiyama M."/>
            <person name="Noda M."/>
        </authorList>
    </citation>
    <scope>NUCLEOTIDE SEQUENCE [LARGE SCALE GENOMIC DNA]</scope>
    <source>
        <strain evidence="2 3">15-1A</strain>
    </source>
</reference>
<evidence type="ECO:0000313" key="3">
    <source>
        <dbReference type="Proteomes" id="UP000509460"/>
    </source>
</evidence>
<protein>
    <submittedName>
        <fullName evidence="2">Toxin</fullName>
    </submittedName>
</protein>
<dbReference type="EMBL" id="AP019810">
    <property type="protein sequence ID" value="BBM13546.1"/>
    <property type="molecule type" value="Genomic_DNA"/>
</dbReference>
<feature type="domain" description="IrrE N-terminal-like" evidence="1">
    <location>
        <begin position="28"/>
        <end position="112"/>
    </location>
</feature>
<dbReference type="Proteomes" id="UP000509460">
    <property type="component" value="Chromosome"/>
</dbReference>